<sequence>MDNWISCLLGTIDLRGLVYLASRYTMVPASVDLGFSASIIWVGQGTYLTLAAVSHAKDCSQHEGTIIGNFNGEF</sequence>
<protein>
    <submittedName>
        <fullName evidence="2">UNC93-like protein 3</fullName>
    </submittedName>
</protein>
<dbReference type="Proteomes" id="UP001180020">
    <property type="component" value="Unassembled WGS sequence"/>
</dbReference>
<dbReference type="EMBL" id="JAUJYO010000020">
    <property type="protein sequence ID" value="KAK1284974.1"/>
    <property type="molecule type" value="Genomic_DNA"/>
</dbReference>
<dbReference type="InterPro" id="IPR051951">
    <property type="entry name" value="UNC-93_regulatory"/>
</dbReference>
<accession>A0AAV9C9N5</accession>
<proteinExistence type="inferred from homology"/>
<dbReference type="AlphaFoldDB" id="A0AAV9C9N5"/>
<evidence type="ECO:0000256" key="1">
    <source>
        <dbReference type="ARBA" id="ARBA00009172"/>
    </source>
</evidence>
<gene>
    <name evidence="2" type="ORF">QJS10_CPB20g00978</name>
</gene>
<evidence type="ECO:0000313" key="3">
    <source>
        <dbReference type="Proteomes" id="UP001180020"/>
    </source>
</evidence>
<comment type="caution">
    <text evidence="2">The sequence shown here is derived from an EMBL/GenBank/DDBJ whole genome shotgun (WGS) entry which is preliminary data.</text>
</comment>
<comment type="similarity">
    <text evidence="1">Belongs to the unc-93 family.</text>
</comment>
<reference evidence="2" key="1">
    <citation type="journal article" date="2023" name="Nat. Commun.">
        <title>Diploid and tetraploid genomes of Acorus and the evolution of monocots.</title>
        <authorList>
            <person name="Ma L."/>
            <person name="Liu K.W."/>
            <person name="Li Z."/>
            <person name="Hsiao Y.Y."/>
            <person name="Qi Y."/>
            <person name="Fu T."/>
            <person name="Tang G.D."/>
            <person name="Zhang D."/>
            <person name="Sun W.H."/>
            <person name="Liu D.K."/>
            <person name="Li Y."/>
            <person name="Chen G.Z."/>
            <person name="Liu X.D."/>
            <person name="Liao X.Y."/>
            <person name="Jiang Y.T."/>
            <person name="Yu X."/>
            <person name="Hao Y."/>
            <person name="Huang J."/>
            <person name="Zhao X.W."/>
            <person name="Ke S."/>
            <person name="Chen Y.Y."/>
            <person name="Wu W.L."/>
            <person name="Hsu J.L."/>
            <person name="Lin Y.F."/>
            <person name="Huang M.D."/>
            <person name="Li C.Y."/>
            <person name="Huang L."/>
            <person name="Wang Z.W."/>
            <person name="Zhao X."/>
            <person name="Zhong W.Y."/>
            <person name="Peng D.H."/>
            <person name="Ahmad S."/>
            <person name="Lan S."/>
            <person name="Zhang J.S."/>
            <person name="Tsai W.C."/>
            <person name="Van de Peer Y."/>
            <person name="Liu Z.J."/>
        </authorList>
    </citation>
    <scope>NUCLEOTIDE SEQUENCE</scope>
    <source>
        <strain evidence="2">CP</strain>
    </source>
</reference>
<keyword evidence="3" id="KW-1185">Reference proteome</keyword>
<reference evidence="2" key="2">
    <citation type="submission" date="2023-06" db="EMBL/GenBank/DDBJ databases">
        <authorList>
            <person name="Ma L."/>
            <person name="Liu K.-W."/>
            <person name="Li Z."/>
            <person name="Hsiao Y.-Y."/>
            <person name="Qi Y."/>
            <person name="Fu T."/>
            <person name="Tang G."/>
            <person name="Zhang D."/>
            <person name="Sun W.-H."/>
            <person name="Liu D.-K."/>
            <person name="Li Y."/>
            <person name="Chen G.-Z."/>
            <person name="Liu X.-D."/>
            <person name="Liao X.-Y."/>
            <person name="Jiang Y.-T."/>
            <person name="Yu X."/>
            <person name="Hao Y."/>
            <person name="Huang J."/>
            <person name="Zhao X.-W."/>
            <person name="Ke S."/>
            <person name="Chen Y.-Y."/>
            <person name="Wu W.-L."/>
            <person name="Hsu J.-L."/>
            <person name="Lin Y.-F."/>
            <person name="Huang M.-D."/>
            <person name="Li C.-Y."/>
            <person name="Huang L."/>
            <person name="Wang Z.-W."/>
            <person name="Zhao X."/>
            <person name="Zhong W.-Y."/>
            <person name="Peng D.-H."/>
            <person name="Ahmad S."/>
            <person name="Lan S."/>
            <person name="Zhang J.-S."/>
            <person name="Tsai W.-C."/>
            <person name="Van De Peer Y."/>
            <person name="Liu Z.-J."/>
        </authorList>
    </citation>
    <scope>NUCLEOTIDE SEQUENCE</scope>
    <source>
        <strain evidence="2">CP</strain>
        <tissue evidence="2">Leaves</tissue>
    </source>
</reference>
<name>A0AAV9C9N5_ACOCL</name>
<dbReference type="PANTHER" id="PTHR19444:SF13">
    <property type="entry name" value="PROTEIN UNC-93 HOMOLOG A"/>
    <property type="match status" value="1"/>
</dbReference>
<dbReference type="PANTHER" id="PTHR19444">
    <property type="entry name" value="UNC-93 RELATED"/>
    <property type="match status" value="1"/>
</dbReference>
<evidence type="ECO:0000313" key="2">
    <source>
        <dbReference type="EMBL" id="KAK1284974.1"/>
    </source>
</evidence>
<organism evidence="2 3">
    <name type="scientific">Acorus calamus</name>
    <name type="common">Sweet flag</name>
    <dbReference type="NCBI Taxonomy" id="4465"/>
    <lineage>
        <taxon>Eukaryota</taxon>
        <taxon>Viridiplantae</taxon>
        <taxon>Streptophyta</taxon>
        <taxon>Embryophyta</taxon>
        <taxon>Tracheophyta</taxon>
        <taxon>Spermatophyta</taxon>
        <taxon>Magnoliopsida</taxon>
        <taxon>Liliopsida</taxon>
        <taxon>Acoraceae</taxon>
        <taxon>Acorus</taxon>
    </lineage>
</organism>